<feature type="region of interest" description="Disordered" evidence="1">
    <location>
        <begin position="385"/>
        <end position="411"/>
    </location>
</feature>
<feature type="region of interest" description="Disordered" evidence="1">
    <location>
        <begin position="137"/>
        <end position="158"/>
    </location>
</feature>
<feature type="compositionally biased region" description="Polar residues" evidence="1">
    <location>
        <begin position="40"/>
        <end position="49"/>
    </location>
</feature>
<evidence type="ECO:0000313" key="2">
    <source>
        <dbReference type="EMBL" id="KAF7345918.1"/>
    </source>
</evidence>
<feature type="region of interest" description="Disordered" evidence="1">
    <location>
        <begin position="77"/>
        <end position="103"/>
    </location>
</feature>
<reference evidence="2" key="1">
    <citation type="submission" date="2020-05" db="EMBL/GenBank/DDBJ databases">
        <title>Mycena genomes resolve the evolution of fungal bioluminescence.</title>
        <authorList>
            <person name="Tsai I.J."/>
        </authorList>
    </citation>
    <scope>NUCLEOTIDE SEQUENCE</scope>
    <source>
        <strain evidence="2">CCC161011</strain>
    </source>
</reference>
<dbReference type="Proteomes" id="UP000620124">
    <property type="component" value="Unassembled WGS sequence"/>
</dbReference>
<dbReference type="AlphaFoldDB" id="A0A8H6XQ39"/>
<dbReference type="OrthoDB" id="3045711at2759"/>
<evidence type="ECO:0000256" key="1">
    <source>
        <dbReference type="SAM" id="MobiDB-lite"/>
    </source>
</evidence>
<accession>A0A8H6XQ39</accession>
<sequence>MAFLGPFPSTSGPNDPRPALTPEQYALAIQHYHFMQNTLPHAPSTQLTTPVIDPSLREPTPIDAEERISSLEREVRELKAQKRTNPSTPDSSPKPRKKSKKPSLYILKDKKNLTFNQIEVRKVLMRKMKAELMALTGMGGSTDSESDDDNTPTSSSSTSAFMTFDFTANVHSSINMKILDHAADLIWTEQSDPKAATFSLPHKDVHFTRPDILEFGKTNFRSWKKGWKGANDVAIGERQLKQNRLKAAKEYKEKYKKNPVCVLETDLMSDEISQPDTDDDAKKADHRQRLIRAAQLSRAQQDQRVWEVVRLEFQSTECADVKDELDSIMKQRKQHGPNKPSHPPVIRVNLGNKHDRLPTGKIWPFMVSKDWYDAKIRGHPERENAFSMYTKNPDEFGEDLGYEGDDEGNQG</sequence>
<protein>
    <submittedName>
        <fullName evidence="2">Uncharacterized protein</fullName>
    </submittedName>
</protein>
<comment type="caution">
    <text evidence="2">The sequence shown here is derived from an EMBL/GenBank/DDBJ whole genome shotgun (WGS) entry which is preliminary data.</text>
</comment>
<organism evidence="2 3">
    <name type="scientific">Mycena venus</name>
    <dbReference type="NCBI Taxonomy" id="2733690"/>
    <lineage>
        <taxon>Eukaryota</taxon>
        <taxon>Fungi</taxon>
        <taxon>Dikarya</taxon>
        <taxon>Basidiomycota</taxon>
        <taxon>Agaricomycotina</taxon>
        <taxon>Agaricomycetes</taxon>
        <taxon>Agaricomycetidae</taxon>
        <taxon>Agaricales</taxon>
        <taxon>Marasmiineae</taxon>
        <taxon>Mycenaceae</taxon>
        <taxon>Mycena</taxon>
    </lineage>
</organism>
<proteinExistence type="predicted"/>
<evidence type="ECO:0000313" key="3">
    <source>
        <dbReference type="Proteomes" id="UP000620124"/>
    </source>
</evidence>
<name>A0A8H6XQ39_9AGAR</name>
<gene>
    <name evidence="2" type="ORF">MVEN_01614000</name>
</gene>
<keyword evidence="3" id="KW-1185">Reference proteome</keyword>
<feature type="compositionally biased region" description="Acidic residues" evidence="1">
    <location>
        <begin position="395"/>
        <end position="411"/>
    </location>
</feature>
<feature type="region of interest" description="Disordered" evidence="1">
    <location>
        <begin position="40"/>
        <end position="63"/>
    </location>
</feature>
<dbReference type="EMBL" id="JACAZI010000013">
    <property type="protein sequence ID" value="KAF7345918.1"/>
    <property type="molecule type" value="Genomic_DNA"/>
</dbReference>
<feature type="region of interest" description="Disordered" evidence="1">
    <location>
        <begin position="1"/>
        <end position="20"/>
    </location>
</feature>